<evidence type="ECO:0000313" key="2">
    <source>
        <dbReference type="Proteomes" id="UP000502706"/>
    </source>
</evidence>
<name>A0A6G8PTJ6_9ACTN</name>
<protein>
    <submittedName>
        <fullName evidence="1">Uncharacterized protein</fullName>
    </submittedName>
</protein>
<dbReference type="Proteomes" id="UP000502706">
    <property type="component" value="Chromosome"/>
</dbReference>
<sequence length="151" mass="17008">MSHAPRRPAAAAAAGQAAEQAAQEARLLLLHPRRRLGQVRRVLHAVVDAVAVGVREAHPLLARGLHELLAELHPLLGRHVREDVLRRLLKDLRRKLRRHLPVTGLRLLRREAGRALLLEAVEKLLLVLRQVAHLATRIVSGIHKRTPMEKY</sequence>
<accession>A0A6G8PTJ6</accession>
<proteinExistence type="predicted"/>
<dbReference type="KEGG" id="rmar:GBA65_04010"/>
<dbReference type="EMBL" id="CP045121">
    <property type="protein sequence ID" value="QIN77819.1"/>
    <property type="molecule type" value="Genomic_DNA"/>
</dbReference>
<reference evidence="1 2" key="1">
    <citation type="submission" date="2019-10" db="EMBL/GenBank/DDBJ databases">
        <title>Rubrobacter sp nov SCSIO 52915 isolated from a deep-sea sediment in the South China Sea.</title>
        <authorList>
            <person name="Chen R.W."/>
        </authorList>
    </citation>
    <scope>NUCLEOTIDE SEQUENCE [LARGE SCALE GENOMIC DNA]</scope>
    <source>
        <strain evidence="1 2">SCSIO 52915</strain>
    </source>
</reference>
<keyword evidence="2" id="KW-1185">Reference proteome</keyword>
<dbReference type="AlphaFoldDB" id="A0A6G8PTJ6"/>
<gene>
    <name evidence="1" type="ORF">GBA65_04010</name>
</gene>
<organism evidence="1 2">
    <name type="scientific">Rubrobacter marinus</name>
    <dbReference type="NCBI Taxonomy" id="2653852"/>
    <lineage>
        <taxon>Bacteria</taxon>
        <taxon>Bacillati</taxon>
        <taxon>Actinomycetota</taxon>
        <taxon>Rubrobacteria</taxon>
        <taxon>Rubrobacterales</taxon>
        <taxon>Rubrobacteraceae</taxon>
        <taxon>Rubrobacter</taxon>
    </lineage>
</organism>
<evidence type="ECO:0000313" key="1">
    <source>
        <dbReference type="EMBL" id="QIN77819.1"/>
    </source>
</evidence>